<dbReference type="KEGG" id="gfm:Enr17x_49640"/>
<evidence type="ECO:0000313" key="3">
    <source>
        <dbReference type="Proteomes" id="UP000318313"/>
    </source>
</evidence>
<dbReference type="AlphaFoldDB" id="A0A518III1"/>
<organism evidence="2 3">
    <name type="scientific">Gimesia fumaroli</name>
    <dbReference type="NCBI Taxonomy" id="2527976"/>
    <lineage>
        <taxon>Bacteria</taxon>
        <taxon>Pseudomonadati</taxon>
        <taxon>Planctomycetota</taxon>
        <taxon>Planctomycetia</taxon>
        <taxon>Planctomycetales</taxon>
        <taxon>Planctomycetaceae</taxon>
        <taxon>Gimesia</taxon>
    </lineage>
</organism>
<evidence type="ECO:0000259" key="1">
    <source>
        <dbReference type="Pfam" id="PF13649"/>
    </source>
</evidence>
<evidence type="ECO:0000313" key="2">
    <source>
        <dbReference type="EMBL" id="QDV52894.1"/>
    </source>
</evidence>
<dbReference type="EMBL" id="CP037452">
    <property type="protein sequence ID" value="QDV52894.1"/>
    <property type="molecule type" value="Genomic_DNA"/>
</dbReference>
<dbReference type="GO" id="GO:0032259">
    <property type="term" value="P:methylation"/>
    <property type="evidence" value="ECO:0007669"/>
    <property type="project" value="UniProtKB-KW"/>
</dbReference>
<dbReference type="InterPro" id="IPR041698">
    <property type="entry name" value="Methyltransf_25"/>
</dbReference>
<dbReference type="RefSeq" id="WP_145312163.1">
    <property type="nucleotide sequence ID" value="NZ_CP037452.1"/>
</dbReference>
<keyword evidence="3" id="KW-1185">Reference proteome</keyword>
<dbReference type="OrthoDB" id="9805585at2"/>
<dbReference type="Pfam" id="PF13649">
    <property type="entry name" value="Methyltransf_25"/>
    <property type="match status" value="1"/>
</dbReference>
<keyword evidence="2" id="KW-0489">Methyltransferase</keyword>
<dbReference type="InterPro" id="IPR029063">
    <property type="entry name" value="SAM-dependent_MTases_sf"/>
</dbReference>
<reference evidence="2 3" key="1">
    <citation type="submission" date="2019-03" db="EMBL/GenBank/DDBJ databases">
        <title>Deep-cultivation of Planctomycetes and their phenomic and genomic characterization uncovers novel biology.</title>
        <authorList>
            <person name="Wiegand S."/>
            <person name="Jogler M."/>
            <person name="Boedeker C."/>
            <person name="Pinto D."/>
            <person name="Vollmers J."/>
            <person name="Rivas-Marin E."/>
            <person name="Kohn T."/>
            <person name="Peeters S.H."/>
            <person name="Heuer A."/>
            <person name="Rast P."/>
            <person name="Oberbeckmann S."/>
            <person name="Bunk B."/>
            <person name="Jeske O."/>
            <person name="Meyerdierks A."/>
            <person name="Storesund J.E."/>
            <person name="Kallscheuer N."/>
            <person name="Luecker S."/>
            <person name="Lage O.M."/>
            <person name="Pohl T."/>
            <person name="Merkel B.J."/>
            <person name="Hornburger P."/>
            <person name="Mueller R.-W."/>
            <person name="Bruemmer F."/>
            <person name="Labrenz M."/>
            <person name="Spormann A.M."/>
            <person name="Op den Camp H."/>
            <person name="Overmann J."/>
            <person name="Amann R."/>
            <person name="Jetten M.S.M."/>
            <person name="Mascher T."/>
            <person name="Medema M.H."/>
            <person name="Devos D.P."/>
            <person name="Kaster A.-K."/>
            <person name="Ovreas L."/>
            <person name="Rohde M."/>
            <person name="Galperin M.Y."/>
            <person name="Jogler C."/>
        </authorList>
    </citation>
    <scope>NUCLEOTIDE SEQUENCE [LARGE SCALE GENOMIC DNA]</scope>
    <source>
        <strain evidence="2 3">Enr17</strain>
    </source>
</reference>
<proteinExistence type="predicted"/>
<sequence>MDLTQSPAKNASPVSSMIPCFLRGFFENPLKVASFVPSSGYLQAKLSSLPCLQTARNVVELGPGTGATTSALLNVLPENSNLLCIEVVSEFVNQLQQMTDARLLVEEGSALDLEAILRSNHMSAPDVIVSGVPFSVMSPDEGRHLIQSIHRVLAPGGTFVTYQFRSSVCELAEDCFGAPQRRSFILWNLPPLELYLWKKQSDL</sequence>
<dbReference type="SUPFAM" id="SSF53335">
    <property type="entry name" value="S-adenosyl-L-methionine-dependent methyltransferases"/>
    <property type="match status" value="1"/>
</dbReference>
<name>A0A518III1_9PLAN</name>
<dbReference type="CDD" id="cd02440">
    <property type="entry name" value="AdoMet_MTases"/>
    <property type="match status" value="1"/>
</dbReference>
<accession>A0A518III1</accession>
<feature type="domain" description="Methyltransferase" evidence="1">
    <location>
        <begin position="58"/>
        <end position="157"/>
    </location>
</feature>
<dbReference type="Proteomes" id="UP000318313">
    <property type="component" value="Chromosome"/>
</dbReference>
<dbReference type="Gene3D" id="3.40.50.150">
    <property type="entry name" value="Vaccinia Virus protein VP39"/>
    <property type="match status" value="1"/>
</dbReference>
<dbReference type="GO" id="GO:0008168">
    <property type="term" value="F:methyltransferase activity"/>
    <property type="evidence" value="ECO:0007669"/>
    <property type="project" value="UniProtKB-KW"/>
</dbReference>
<protein>
    <submittedName>
        <fullName evidence="2">16S ribosomal RNA methyltransferase KsgA/Dim1 family protein</fullName>
    </submittedName>
</protein>
<gene>
    <name evidence="2" type="ORF">Enr17x_49640</name>
</gene>
<keyword evidence="2" id="KW-0808">Transferase</keyword>